<keyword evidence="15" id="KW-1185">Reference proteome</keyword>
<evidence type="ECO:0000259" key="14">
    <source>
        <dbReference type="Pfam" id="PF24671"/>
    </source>
</evidence>
<evidence type="ECO:0000256" key="2">
    <source>
        <dbReference type="ARBA" id="ARBA00004430"/>
    </source>
</evidence>
<dbReference type="Proteomes" id="UP000504634">
    <property type="component" value="Unplaced"/>
</dbReference>
<evidence type="ECO:0000259" key="13">
    <source>
        <dbReference type="Pfam" id="PF24667"/>
    </source>
</evidence>
<accession>A0A6J2U507</accession>
<dbReference type="Pfam" id="PF24671">
    <property type="entry name" value="DRC7_C"/>
    <property type="match status" value="1"/>
</dbReference>
<dbReference type="GO" id="GO:0005930">
    <property type="term" value="C:axoneme"/>
    <property type="evidence" value="ECO:0007669"/>
    <property type="project" value="UniProtKB-SubCell"/>
</dbReference>
<evidence type="ECO:0000256" key="7">
    <source>
        <dbReference type="ARBA" id="ARBA00023069"/>
    </source>
</evidence>
<feature type="domain" description="Dynein regulatory complex subunit 7 C-terminal" evidence="14">
    <location>
        <begin position="778"/>
        <end position="882"/>
    </location>
</feature>
<evidence type="ECO:0000256" key="6">
    <source>
        <dbReference type="ARBA" id="ARBA00023054"/>
    </source>
</evidence>
<keyword evidence="8" id="KW-0206">Cytoskeleton</keyword>
<dbReference type="AlphaFoldDB" id="A0A6J2U507"/>
<dbReference type="InterPro" id="IPR002931">
    <property type="entry name" value="Transglutaminase-like"/>
</dbReference>
<dbReference type="GeneID" id="115630554"/>
<dbReference type="Pfam" id="PF01841">
    <property type="entry name" value="Transglut_core"/>
    <property type="match status" value="1"/>
</dbReference>
<evidence type="ECO:0000256" key="4">
    <source>
        <dbReference type="ARBA" id="ARBA00022490"/>
    </source>
</evidence>
<evidence type="ECO:0000256" key="9">
    <source>
        <dbReference type="ARBA" id="ARBA00023273"/>
    </source>
</evidence>
<evidence type="ECO:0000313" key="16">
    <source>
        <dbReference type="RefSeq" id="XP_030383025.1"/>
    </source>
</evidence>
<dbReference type="PANTHER" id="PTHR35249">
    <property type="entry name" value="DYNEIN REGULATORY COMPLEX SUBUNIT 7"/>
    <property type="match status" value="1"/>
</dbReference>
<dbReference type="InterPro" id="IPR056292">
    <property type="entry name" value="DRC7_C"/>
</dbReference>
<dbReference type="FunFam" id="3.10.620.30:FF:000012">
    <property type="entry name" value="Coiled-coil domain-containing protein lobo"/>
    <property type="match status" value="1"/>
</dbReference>
<dbReference type="InterPro" id="IPR038765">
    <property type="entry name" value="Papain-like_cys_pep_sf"/>
</dbReference>
<keyword evidence="7" id="KW-0969">Cilium</keyword>
<dbReference type="RefSeq" id="XP_030383025.1">
    <property type="nucleotide sequence ID" value="XM_030527165.1"/>
</dbReference>
<gene>
    <name evidence="16" type="primary">LOC115630554</name>
</gene>
<evidence type="ECO:0000256" key="11">
    <source>
        <dbReference type="SAM" id="MobiDB-lite"/>
    </source>
</evidence>
<dbReference type="Pfam" id="PF24667">
    <property type="entry name" value="MORN_DRC7"/>
    <property type="match status" value="1"/>
</dbReference>
<feature type="domain" description="Dynein regulatory complex subunit 7 MORN" evidence="13">
    <location>
        <begin position="460"/>
        <end position="731"/>
    </location>
</feature>
<keyword evidence="6 10" id="KW-0175">Coiled coil</keyword>
<evidence type="ECO:0000256" key="5">
    <source>
        <dbReference type="ARBA" id="ARBA00022846"/>
    </source>
</evidence>
<dbReference type="CTD" id="4379864"/>
<feature type="coiled-coil region" evidence="10">
    <location>
        <begin position="796"/>
        <end position="856"/>
    </location>
</feature>
<comment type="similarity">
    <text evidence="3">Belongs to the DRC7 family.</text>
</comment>
<dbReference type="GO" id="GO:0030317">
    <property type="term" value="P:flagellated sperm motility"/>
    <property type="evidence" value="ECO:0007669"/>
    <property type="project" value="TreeGrafter"/>
</dbReference>
<proteinExistence type="inferred from homology"/>
<dbReference type="PANTHER" id="PTHR35249:SF2">
    <property type="entry name" value="DYNEIN REGULATORY COMPLEX SUBUNIT 7"/>
    <property type="match status" value="1"/>
</dbReference>
<evidence type="ECO:0000313" key="15">
    <source>
        <dbReference type="Proteomes" id="UP000504634"/>
    </source>
</evidence>
<evidence type="ECO:0000256" key="3">
    <source>
        <dbReference type="ARBA" id="ARBA00010738"/>
    </source>
</evidence>
<organism evidence="15 16">
    <name type="scientific">Drosophila lebanonensis</name>
    <name type="common">Fruit fly</name>
    <name type="synonym">Scaptodrosophila lebanonensis</name>
    <dbReference type="NCBI Taxonomy" id="7225"/>
    <lineage>
        <taxon>Eukaryota</taxon>
        <taxon>Metazoa</taxon>
        <taxon>Ecdysozoa</taxon>
        <taxon>Arthropoda</taxon>
        <taxon>Hexapoda</taxon>
        <taxon>Insecta</taxon>
        <taxon>Pterygota</taxon>
        <taxon>Neoptera</taxon>
        <taxon>Endopterygota</taxon>
        <taxon>Diptera</taxon>
        <taxon>Brachycera</taxon>
        <taxon>Muscomorpha</taxon>
        <taxon>Ephydroidea</taxon>
        <taxon>Drosophilidae</taxon>
        <taxon>Scaptodrosophila</taxon>
    </lineage>
</organism>
<dbReference type="GO" id="GO:0031514">
    <property type="term" value="C:motile cilium"/>
    <property type="evidence" value="ECO:0007669"/>
    <property type="project" value="UniProtKB-SubCell"/>
</dbReference>
<name>A0A6J2U507_DROLE</name>
<keyword evidence="4" id="KW-0963">Cytoplasm</keyword>
<keyword evidence="5" id="KW-0282">Flagellum</keyword>
<comment type="subcellular location">
    <subcellularLocation>
        <location evidence="1">Cell projection</location>
        <location evidence="1">Cilium</location>
        <location evidence="1">Flagellum</location>
    </subcellularLocation>
    <subcellularLocation>
        <location evidence="2">Cytoplasm</location>
        <location evidence="2">Cytoskeleton</location>
        <location evidence="2">Cilium axoneme</location>
    </subcellularLocation>
</comment>
<dbReference type="InterPro" id="IPR033551">
    <property type="entry name" value="DRC7/lobo"/>
</dbReference>
<dbReference type="OrthoDB" id="10262874at2759"/>
<keyword evidence="9" id="KW-0966">Cell projection</keyword>
<evidence type="ECO:0000256" key="1">
    <source>
        <dbReference type="ARBA" id="ARBA00004230"/>
    </source>
</evidence>
<evidence type="ECO:0000259" key="12">
    <source>
        <dbReference type="Pfam" id="PF01841"/>
    </source>
</evidence>
<dbReference type="InterPro" id="IPR056291">
    <property type="entry name" value="MORN_DRC7"/>
</dbReference>
<evidence type="ECO:0000256" key="8">
    <source>
        <dbReference type="ARBA" id="ARBA00023212"/>
    </source>
</evidence>
<reference evidence="16" key="1">
    <citation type="submission" date="2025-08" db="UniProtKB">
        <authorList>
            <consortium name="RefSeq"/>
        </authorList>
    </citation>
    <scope>IDENTIFICATION</scope>
    <source>
        <strain evidence="16">11010-0011.00</strain>
        <tissue evidence="16">Whole body</tissue>
    </source>
</reference>
<protein>
    <submittedName>
        <fullName evidence="16">Coiled-coil domain-containing protein lobo</fullName>
    </submittedName>
</protein>
<feature type="region of interest" description="Disordered" evidence="11">
    <location>
        <begin position="875"/>
        <end position="895"/>
    </location>
</feature>
<dbReference type="Gene3D" id="3.10.620.30">
    <property type="match status" value="1"/>
</dbReference>
<sequence length="895" mass="105032">MPKVVFTKYQKPRSTIDPLKHAAKLKEIEEHIAADAAAAALAAQEEEQFEEEEEMCESEFSLSEGEPAFGIGKIDLSFPETVAEFENSPQCYPPSYYTLSPKERLILLYGENFRKQFVVRYPKRRALVLAPQNECNVQKFVCTTIRPTAFIYTDLISSIENIAKFVADFIQYEPLEDEFNLPTRLISPDTLLRKRHGNSFEMATLLCSMLIGAGHPAMVVSGVAREETVLNDQQTVPYPYAIVEVEAEEPEVKVEKAGVKYKLRPMPDLHSHLDEQMAEVMRLKTEEENRLQEELIQKHLKELELLAVDRYHYRRSHAWVVIIDNAPWSIKPRITYTDVNGDVQEAPPKATFIEPSTGFICDTNHKQYILVDSVWNQYNYYVNKQKCQRVGEMRWDLRELEDWEHLLPGEPPEMRVYKQSSDSNILDEEHDVDDEKHLDFLVMWVNRLHIGLRDYEQRFPNREKKIQYKGAIHERFSPYSQRDGKVAQLTIFNDDACTNPKVRYEYYENRADRMRHVKYIYETDMYKEIFGKGRNDCLKSIEYSGAAQQRKKMNFFSASRLDALDSLEINPETGLHTLFYKGRSDSCWFKEFELNVPSDKLKRIVEKFRPNTVLDVGNNEIAIRTFLFNSFKIILQFHYNAGALTASTVEFQIPPRPDYGKELEYDEKMTKVYKANPLDPTRSNLELYKLLLQQLEHMERVKKQFDKIQSDIYNLCELRKTEKKEPKLKFSIFDPLRNGAARAIRMKQHEEEEEHRREIAGKPADFLAPYLVPFGNQELTFEQSAYVYNACLNDMKIRFVNLLNNLQRQYEDLTSESKSLKRFLTKFENQFDTYDYRRLVQQAKDIELNKRMVQQRLTLTHEESQKKYENVKASLLKDPRLNLPQDPDQSLSENK</sequence>
<dbReference type="SUPFAM" id="SSF54001">
    <property type="entry name" value="Cysteine proteinases"/>
    <property type="match status" value="1"/>
</dbReference>
<feature type="domain" description="Transglutaminase-like" evidence="12">
    <location>
        <begin position="157"/>
        <end position="245"/>
    </location>
</feature>
<evidence type="ECO:0000256" key="10">
    <source>
        <dbReference type="SAM" id="Coils"/>
    </source>
</evidence>